<evidence type="ECO:0000313" key="2">
    <source>
        <dbReference type="EMBL" id="KAG6374274.1"/>
    </source>
</evidence>
<dbReference type="Gene3D" id="1.10.510.10">
    <property type="entry name" value="Transferase(Phosphotransferase) domain 1"/>
    <property type="match status" value="1"/>
</dbReference>
<organism evidence="2 3">
    <name type="scientific">Boletus reticuloceps</name>
    <dbReference type="NCBI Taxonomy" id="495285"/>
    <lineage>
        <taxon>Eukaryota</taxon>
        <taxon>Fungi</taxon>
        <taxon>Dikarya</taxon>
        <taxon>Basidiomycota</taxon>
        <taxon>Agaricomycotina</taxon>
        <taxon>Agaricomycetes</taxon>
        <taxon>Agaricomycetidae</taxon>
        <taxon>Boletales</taxon>
        <taxon>Boletineae</taxon>
        <taxon>Boletaceae</taxon>
        <taxon>Boletoideae</taxon>
        <taxon>Boletus</taxon>
    </lineage>
</organism>
<gene>
    <name evidence="2" type="ORF">JVT61DRAFT_4296</name>
</gene>
<evidence type="ECO:0008006" key="4">
    <source>
        <dbReference type="Google" id="ProtNLM"/>
    </source>
</evidence>
<comment type="caution">
    <text evidence="2">The sequence shown here is derived from an EMBL/GenBank/DDBJ whole genome shotgun (WGS) entry which is preliminary data.</text>
</comment>
<dbReference type="EMBL" id="JAGFBS010000018">
    <property type="protein sequence ID" value="KAG6374274.1"/>
    <property type="molecule type" value="Genomic_DNA"/>
</dbReference>
<sequence>MRGMKNLPGGWIMIVVDALLEFETVYNQKEPLSSTLFAKMQETLADFHNHGFVHGDIRDVNIMVPKENNDEFRFINLDWSGLLGLAQYPARINTLTIKWPPNIISRRFIAPSDDLFMLNAIRTLKCRD</sequence>
<evidence type="ECO:0000313" key="3">
    <source>
        <dbReference type="Proteomes" id="UP000683000"/>
    </source>
</evidence>
<dbReference type="SUPFAM" id="SSF56112">
    <property type="entry name" value="Protein kinase-like (PK-like)"/>
    <property type="match status" value="1"/>
</dbReference>
<feature type="chain" id="PRO_5034002749" description="Protein kinase domain-containing protein" evidence="1">
    <location>
        <begin position="19"/>
        <end position="128"/>
    </location>
</feature>
<protein>
    <recommendedName>
        <fullName evidence="4">Protein kinase domain-containing protein</fullName>
    </recommendedName>
</protein>
<dbReference type="InterPro" id="IPR011009">
    <property type="entry name" value="Kinase-like_dom_sf"/>
</dbReference>
<dbReference type="Proteomes" id="UP000683000">
    <property type="component" value="Unassembled WGS sequence"/>
</dbReference>
<reference evidence="2" key="1">
    <citation type="submission" date="2021-03" db="EMBL/GenBank/DDBJ databases">
        <title>Evolutionary innovations through gain and loss of genes in the ectomycorrhizal Boletales.</title>
        <authorList>
            <person name="Wu G."/>
            <person name="Miyauchi S."/>
            <person name="Morin E."/>
            <person name="Yang Z.-L."/>
            <person name="Xu J."/>
            <person name="Martin F.M."/>
        </authorList>
    </citation>
    <scope>NUCLEOTIDE SEQUENCE</scope>
    <source>
        <strain evidence="2">BR01</strain>
    </source>
</reference>
<accession>A0A8I2YKH2</accession>
<evidence type="ECO:0000256" key="1">
    <source>
        <dbReference type="SAM" id="SignalP"/>
    </source>
</evidence>
<dbReference type="OrthoDB" id="3247966at2759"/>
<name>A0A8I2YKH2_9AGAM</name>
<dbReference type="AlphaFoldDB" id="A0A8I2YKH2"/>
<keyword evidence="3" id="KW-1185">Reference proteome</keyword>
<proteinExistence type="predicted"/>
<keyword evidence="1" id="KW-0732">Signal</keyword>
<feature type="signal peptide" evidence="1">
    <location>
        <begin position="1"/>
        <end position="18"/>
    </location>
</feature>